<dbReference type="Proteomes" id="UP000295621">
    <property type="component" value="Unassembled WGS sequence"/>
</dbReference>
<sequence length="392" mass="42039">MRFRHADGTVVHLAYCTNVHPTQDVEALLDQVARYGAGTRSRLGVSRLGLGLWLPAPVVARLASESGRADLDRLRTALAAGGLEVVTLNAFPYQGFHDPRVKLAVYHPDWLTAERLAYTLDCARVLAMLLPDDAVRGSVSSLPLAWRTPWDDARRGLAADRLARLAEGLAKLEAETGRTVRVALEPEPGCVIETIDGAAAQLSAVDTERIGVCLDACHLATQFEEPERALGTLAAAGLPVVKTQASAALEVADPADPAARRALAAYAEDRFLHQTRALTRGGQVVSADDLPAALSSAAFPGDGPWRVHFHVPVHEQPEPPLTSTQDHLAATLRGLFGGERALTDHVEVETYTWSVLPEGRRPDGPDGLVAGLAAELRWVADRMAEIGMEEIA</sequence>
<feature type="domain" description="Xylose isomerase-like TIM barrel" evidence="1">
    <location>
        <begin position="68"/>
        <end position="227"/>
    </location>
</feature>
<evidence type="ECO:0000313" key="2">
    <source>
        <dbReference type="EMBL" id="TDC53441.1"/>
    </source>
</evidence>
<protein>
    <submittedName>
        <fullName evidence="2">Xylose isomerase</fullName>
    </submittedName>
</protein>
<dbReference type="NCBIfam" id="NF035939">
    <property type="entry name" value="TIM_EboE"/>
    <property type="match status" value="1"/>
</dbReference>
<dbReference type="Gene3D" id="3.20.20.150">
    <property type="entry name" value="Divalent-metal-dependent TIM barrel enzymes"/>
    <property type="match status" value="1"/>
</dbReference>
<evidence type="ECO:0000259" key="1">
    <source>
        <dbReference type="Pfam" id="PF01261"/>
    </source>
</evidence>
<gene>
    <name evidence="2" type="ORF">E1212_05930</name>
</gene>
<reference evidence="2 3" key="1">
    <citation type="submission" date="2019-02" db="EMBL/GenBank/DDBJ databases">
        <title>Draft genome sequences of novel Actinobacteria.</title>
        <authorList>
            <person name="Sahin N."/>
            <person name="Ay H."/>
            <person name="Saygin H."/>
        </authorList>
    </citation>
    <scope>NUCLEOTIDE SEQUENCE [LARGE SCALE GENOMIC DNA]</scope>
    <source>
        <strain evidence="2 3">KC603</strain>
    </source>
</reference>
<keyword evidence="3" id="KW-1185">Reference proteome</keyword>
<dbReference type="SUPFAM" id="SSF51658">
    <property type="entry name" value="Xylose isomerase-like"/>
    <property type="match status" value="1"/>
</dbReference>
<keyword evidence="2" id="KW-0413">Isomerase</keyword>
<dbReference type="EMBL" id="SMKL01000009">
    <property type="protein sequence ID" value="TDC53441.1"/>
    <property type="molecule type" value="Genomic_DNA"/>
</dbReference>
<accession>A0A4R4RTQ7</accession>
<name>A0A4R4RTQ7_9ACTN</name>
<organism evidence="2 3">
    <name type="scientific">Jiangella ureilytica</name>
    <dbReference type="NCBI Taxonomy" id="2530374"/>
    <lineage>
        <taxon>Bacteria</taxon>
        <taxon>Bacillati</taxon>
        <taxon>Actinomycetota</taxon>
        <taxon>Actinomycetes</taxon>
        <taxon>Jiangellales</taxon>
        <taxon>Jiangellaceae</taxon>
        <taxon>Jiangella</taxon>
    </lineage>
</organism>
<dbReference type="AlphaFoldDB" id="A0A4R4RTQ7"/>
<dbReference type="OrthoDB" id="9785907at2"/>
<evidence type="ECO:0000313" key="3">
    <source>
        <dbReference type="Proteomes" id="UP000295621"/>
    </source>
</evidence>
<dbReference type="RefSeq" id="WP_131980295.1">
    <property type="nucleotide sequence ID" value="NZ_SMKL01000009.1"/>
</dbReference>
<dbReference type="InterPro" id="IPR050312">
    <property type="entry name" value="IolE/XylAMocC-like"/>
</dbReference>
<dbReference type="GO" id="GO:0016853">
    <property type="term" value="F:isomerase activity"/>
    <property type="evidence" value="ECO:0007669"/>
    <property type="project" value="UniProtKB-KW"/>
</dbReference>
<dbReference type="InterPro" id="IPR013022">
    <property type="entry name" value="Xyl_isomerase-like_TIM-brl"/>
</dbReference>
<dbReference type="PANTHER" id="PTHR12110:SF41">
    <property type="entry name" value="INOSOSE DEHYDRATASE"/>
    <property type="match status" value="1"/>
</dbReference>
<dbReference type="PANTHER" id="PTHR12110">
    <property type="entry name" value="HYDROXYPYRUVATE ISOMERASE"/>
    <property type="match status" value="1"/>
</dbReference>
<proteinExistence type="predicted"/>
<dbReference type="Pfam" id="PF01261">
    <property type="entry name" value="AP_endonuc_2"/>
    <property type="match status" value="1"/>
</dbReference>
<comment type="caution">
    <text evidence="2">The sequence shown here is derived from an EMBL/GenBank/DDBJ whole genome shotgun (WGS) entry which is preliminary data.</text>
</comment>
<dbReference type="InterPro" id="IPR036237">
    <property type="entry name" value="Xyl_isomerase-like_sf"/>
</dbReference>